<dbReference type="Proteomes" id="UP000557717">
    <property type="component" value="Unassembled WGS sequence"/>
</dbReference>
<sequence>MKTKAALLGLVGALVLPAGAFSLDFASNVGDTLPPDLTVSVPGYGDVQFVAGYGTVLEVGTTLGTSALQLDAGEFVTVSFLGSTATDVSFNLAGLSPGEAYPTILQTGANTYLVSSQTGTNGAGIASMTFNATVPEPSSALLGMLGGLGLLVRRRR</sequence>
<evidence type="ECO:0000313" key="3">
    <source>
        <dbReference type="EMBL" id="MBB5351726.1"/>
    </source>
</evidence>
<dbReference type="RefSeq" id="WP_184018142.1">
    <property type="nucleotide sequence ID" value="NZ_JACHFD010000008.1"/>
</dbReference>
<protein>
    <recommendedName>
        <fullName evidence="2">Ice-binding protein C-terminal domain-containing protein</fullName>
    </recommendedName>
</protein>
<feature type="chain" id="PRO_5032953562" description="Ice-binding protein C-terminal domain-containing protein" evidence="1">
    <location>
        <begin position="21"/>
        <end position="156"/>
    </location>
</feature>
<evidence type="ECO:0000313" key="4">
    <source>
        <dbReference type="Proteomes" id="UP000557717"/>
    </source>
</evidence>
<dbReference type="NCBIfam" id="TIGR02595">
    <property type="entry name" value="PEP_CTERM"/>
    <property type="match status" value="1"/>
</dbReference>
<evidence type="ECO:0000256" key="1">
    <source>
        <dbReference type="SAM" id="SignalP"/>
    </source>
</evidence>
<accession>A0A840V3U7</accession>
<comment type="caution">
    <text evidence="3">The sequence shown here is derived from an EMBL/GenBank/DDBJ whole genome shotgun (WGS) entry which is preliminary data.</text>
</comment>
<proteinExistence type="predicted"/>
<evidence type="ECO:0000259" key="2">
    <source>
        <dbReference type="Pfam" id="PF07589"/>
    </source>
</evidence>
<dbReference type="AlphaFoldDB" id="A0A840V3U7"/>
<dbReference type="Pfam" id="PF07589">
    <property type="entry name" value="PEP-CTERM"/>
    <property type="match status" value="1"/>
</dbReference>
<feature type="domain" description="Ice-binding protein C-terminal" evidence="2">
    <location>
        <begin position="133"/>
        <end position="155"/>
    </location>
</feature>
<keyword evidence="4" id="KW-1185">Reference proteome</keyword>
<name>A0A840V3U7_9BACT</name>
<dbReference type="InterPro" id="IPR013424">
    <property type="entry name" value="Ice-binding_C"/>
</dbReference>
<gene>
    <name evidence="3" type="ORF">HNR46_001965</name>
</gene>
<organism evidence="3 4">
    <name type="scientific">Haloferula luteola</name>
    <dbReference type="NCBI Taxonomy" id="595692"/>
    <lineage>
        <taxon>Bacteria</taxon>
        <taxon>Pseudomonadati</taxon>
        <taxon>Verrucomicrobiota</taxon>
        <taxon>Verrucomicrobiia</taxon>
        <taxon>Verrucomicrobiales</taxon>
        <taxon>Verrucomicrobiaceae</taxon>
        <taxon>Haloferula</taxon>
    </lineage>
</organism>
<keyword evidence="1" id="KW-0732">Signal</keyword>
<reference evidence="3 4" key="1">
    <citation type="submission" date="2020-08" db="EMBL/GenBank/DDBJ databases">
        <title>Genomic Encyclopedia of Type Strains, Phase IV (KMG-IV): sequencing the most valuable type-strain genomes for metagenomic binning, comparative biology and taxonomic classification.</title>
        <authorList>
            <person name="Goeker M."/>
        </authorList>
    </citation>
    <scope>NUCLEOTIDE SEQUENCE [LARGE SCALE GENOMIC DNA]</scope>
    <source>
        <strain evidence="3 4">YC6886</strain>
    </source>
</reference>
<feature type="signal peptide" evidence="1">
    <location>
        <begin position="1"/>
        <end position="20"/>
    </location>
</feature>
<dbReference type="EMBL" id="JACHFD010000008">
    <property type="protein sequence ID" value="MBB5351726.1"/>
    <property type="molecule type" value="Genomic_DNA"/>
</dbReference>